<comment type="pathway">
    <text evidence="6">Pyrimidine metabolism; UMP biosynthesis via de novo pathway; (S)-dihydroorotate from bicarbonate: step 3/3.</text>
</comment>
<dbReference type="EMBL" id="FRAG01000099">
    <property type="protein sequence ID" value="SHK58511.1"/>
    <property type="molecule type" value="Genomic_DNA"/>
</dbReference>
<evidence type="ECO:0000256" key="1">
    <source>
        <dbReference type="ARBA" id="ARBA00002368"/>
    </source>
</evidence>
<protein>
    <recommendedName>
        <fullName evidence="6">Dihydroorotase</fullName>
        <shortName evidence="6">DHOase</shortName>
        <ecNumber evidence="6">3.5.2.3</ecNumber>
    </recommendedName>
</protein>
<dbReference type="InterPro" id="IPR002195">
    <property type="entry name" value="Dihydroorotase_CS"/>
</dbReference>
<feature type="binding site" evidence="6">
    <location>
        <position position="152"/>
    </location>
    <ligand>
        <name>Zn(2+)</name>
        <dbReference type="ChEBI" id="CHEBI:29105"/>
        <label>1</label>
    </ligand>
</feature>
<accession>A0A1M6TNI1</accession>
<dbReference type="PROSITE" id="PS00483">
    <property type="entry name" value="DIHYDROOROTASE_2"/>
    <property type="match status" value="1"/>
</dbReference>
<feature type="binding site" evidence="6">
    <location>
        <position position="278"/>
    </location>
    <ligand>
        <name>substrate</name>
    </ligand>
</feature>
<dbReference type="GO" id="GO:0006145">
    <property type="term" value="P:purine nucleobase catabolic process"/>
    <property type="evidence" value="ECO:0007669"/>
    <property type="project" value="TreeGrafter"/>
</dbReference>
<feature type="binding site" evidence="6">
    <location>
        <position position="60"/>
    </location>
    <ligand>
        <name>Zn(2+)</name>
        <dbReference type="ChEBI" id="CHEBI:29105"/>
        <label>1</label>
    </ligand>
</feature>
<keyword evidence="3 6" id="KW-0479">Metal-binding</keyword>
<feature type="binding site" evidence="6">
    <location>
        <position position="232"/>
    </location>
    <ligand>
        <name>Zn(2+)</name>
        <dbReference type="ChEBI" id="CHEBI:29105"/>
        <label>2</label>
    </ligand>
</feature>
<dbReference type="InterPro" id="IPR050138">
    <property type="entry name" value="DHOase/Allantoinase_Hydrolase"/>
</dbReference>
<evidence type="ECO:0000256" key="5">
    <source>
        <dbReference type="ARBA" id="ARBA00022975"/>
    </source>
</evidence>
<dbReference type="GO" id="GO:0044205">
    <property type="term" value="P:'de novo' UMP biosynthetic process"/>
    <property type="evidence" value="ECO:0007669"/>
    <property type="project" value="UniProtKB-UniRule"/>
</dbReference>
<feature type="binding site" evidence="6">
    <location>
        <position position="305"/>
    </location>
    <ligand>
        <name>Zn(2+)</name>
        <dbReference type="ChEBI" id="CHEBI:29105"/>
        <label>1</label>
    </ligand>
</feature>
<dbReference type="InterPro" id="IPR032466">
    <property type="entry name" value="Metal_Hydrolase"/>
</dbReference>
<comment type="catalytic activity">
    <reaction evidence="6">
        <text>(S)-dihydroorotate + H2O = N-carbamoyl-L-aspartate + H(+)</text>
        <dbReference type="Rhea" id="RHEA:24296"/>
        <dbReference type="ChEBI" id="CHEBI:15377"/>
        <dbReference type="ChEBI" id="CHEBI:15378"/>
        <dbReference type="ChEBI" id="CHEBI:30864"/>
        <dbReference type="ChEBI" id="CHEBI:32814"/>
        <dbReference type="EC" id="3.5.2.3"/>
    </reaction>
</comment>
<dbReference type="NCBIfam" id="TIGR00857">
    <property type="entry name" value="pyrC_multi"/>
    <property type="match status" value="1"/>
</dbReference>
<dbReference type="GO" id="GO:0008270">
    <property type="term" value="F:zinc ion binding"/>
    <property type="evidence" value="ECO:0007669"/>
    <property type="project" value="UniProtKB-UniRule"/>
</dbReference>
<dbReference type="UniPathway" id="UPA00070">
    <property type="reaction ID" value="UER00117"/>
</dbReference>
<dbReference type="PANTHER" id="PTHR43668:SF2">
    <property type="entry name" value="ALLANTOINASE"/>
    <property type="match status" value="1"/>
</dbReference>
<dbReference type="Gene3D" id="2.30.40.10">
    <property type="entry name" value="Urease, subunit C, domain 1"/>
    <property type="match status" value="1"/>
</dbReference>
<feature type="binding site" evidence="6">
    <location>
        <position position="62"/>
    </location>
    <ligand>
        <name>Zn(2+)</name>
        <dbReference type="ChEBI" id="CHEBI:29105"/>
        <label>1</label>
    </ligand>
</feature>
<keyword evidence="9" id="KW-1185">Reference proteome</keyword>
<evidence type="ECO:0000256" key="4">
    <source>
        <dbReference type="ARBA" id="ARBA00022801"/>
    </source>
</evidence>
<dbReference type="SUPFAM" id="SSF51338">
    <property type="entry name" value="Composite domain of metallo-dependent hydrolases"/>
    <property type="match status" value="1"/>
</dbReference>
<dbReference type="HAMAP" id="MF_00220_B">
    <property type="entry name" value="PyrC_classI_B"/>
    <property type="match status" value="1"/>
</dbReference>
<dbReference type="PROSITE" id="PS00482">
    <property type="entry name" value="DIHYDROOROTASE_1"/>
    <property type="match status" value="1"/>
</dbReference>
<keyword evidence="5 6" id="KW-0665">Pyrimidine biosynthesis</keyword>
<feature type="binding site" evidence="6">
    <location>
        <position position="152"/>
    </location>
    <ligand>
        <name>Zn(2+)</name>
        <dbReference type="ChEBI" id="CHEBI:29105"/>
        <label>2</label>
    </ligand>
</feature>
<dbReference type="CDD" id="cd01317">
    <property type="entry name" value="DHOase_IIa"/>
    <property type="match status" value="1"/>
</dbReference>
<proteinExistence type="inferred from homology"/>
<dbReference type="GO" id="GO:0004151">
    <property type="term" value="F:dihydroorotase activity"/>
    <property type="evidence" value="ECO:0007669"/>
    <property type="project" value="UniProtKB-UniRule"/>
</dbReference>
<evidence type="ECO:0000259" key="7">
    <source>
        <dbReference type="Pfam" id="PF01979"/>
    </source>
</evidence>
<feature type="binding site" evidence="6">
    <location>
        <position position="179"/>
    </location>
    <ligand>
        <name>Zn(2+)</name>
        <dbReference type="ChEBI" id="CHEBI:29105"/>
        <label>2</label>
    </ligand>
</feature>
<evidence type="ECO:0000313" key="8">
    <source>
        <dbReference type="EMBL" id="SHK58511.1"/>
    </source>
</evidence>
<dbReference type="Proteomes" id="UP000184465">
    <property type="component" value="Unassembled WGS sequence"/>
</dbReference>
<comment type="function">
    <text evidence="1 6">Catalyzes the reversible cyclization of carbamoyl aspartate to dihydroorotate.</text>
</comment>
<dbReference type="InterPro" id="IPR006680">
    <property type="entry name" value="Amidohydro-rel"/>
</dbReference>
<sequence length="430" mass="47326">MELLIKGGIVINPKTKTNEKLDVLIRDDIVVGIEKNIDIKNRKVIDAEGMIIAPGFIDIHVHLREPGFEYKETIETGTKSAAAGGFTTVACMPNTNPAIHSKEIVEFIQEKAEKAGKANVLVIGSITKDLKGEELSDIDEMYKSGIVAISDDGKTPMKEEIMIEAFKKAKKLNIPLISHCEDHNLSKGGSINAGKASERTKIEGIPSAAEYLIVKRDIELCDMIDSKLHIAHVSTKESVQLLRRAKSKGINVTAEVAPHHFVLTDDIITSGNTYTKVNPPIRSKEDVDEIIKGILEGTIDIIATDHAPHDESSKNTSYDKASFGITGLETAFSLSYTYLVKKNKLPLIKLIEMMTIKPAEIIGIDKGSLEVGKKADIVIVDLNKEYIIDSDKFYSKGKNTPFNGYKVMGKPIYTIMNGKIVYKEDKIICS</sequence>
<comment type="similarity">
    <text evidence="2 6">Belongs to the metallo-dependent hydrolases superfamily. DHOase family. Class I DHOase subfamily.</text>
</comment>
<organism evidence="8 9">
    <name type="scientific">Paramaledivibacter caminithermalis (strain DSM 15212 / CIP 107654 / DViRD3)</name>
    <name type="common">Clostridium caminithermale</name>
    <dbReference type="NCBI Taxonomy" id="1121301"/>
    <lineage>
        <taxon>Bacteria</taxon>
        <taxon>Bacillati</taxon>
        <taxon>Bacillota</taxon>
        <taxon>Clostridia</taxon>
        <taxon>Peptostreptococcales</taxon>
        <taxon>Caminicellaceae</taxon>
        <taxon>Paramaledivibacter</taxon>
    </lineage>
</organism>
<dbReference type="AlphaFoldDB" id="A0A1M6TNI1"/>
<evidence type="ECO:0000313" key="9">
    <source>
        <dbReference type="Proteomes" id="UP000184465"/>
    </source>
</evidence>
<dbReference type="Pfam" id="PF01979">
    <property type="entry name" value="Amidohydro_1"/>
    <property type="match status" value="1"/>
</dbReference>
<dbReference type="EC" id="3.5.2.3" evidence="6"/>
<dbReference type="RefSeq" id="WP_073153588.1">
    <property type="nucleotide sequence ID" value="NZ_FRAG01000099.1"/>
</dbReference>
<dbReference type="OrthoDB" id="9765462at2"/>
<dbReference type="SUPFAM" id="SSF51556">
    <property type="entry name" value="Metallo-dependent hydrolases"/>
    <property type="match status" value="1"/>
</dbReference>
<keyword evidence="4 6" id="KW-0378">Hydrolase</keyword>
<reference evidence="8 9" key="1">
    <citation type="submission" date="2016-11" db="EMBL/GenBank/DDBJ databases">
        <authorList>
            <person name="Jaros S."/>
            <person name="Januszkiewicz K."/>
            <person name="Wedrychowicz H."/>
        </authorList>
    </citation>
    <scope>NUCLEOTIDE SEQUENCE [LARGE SCALE GENOMIC DNA]</scope>
    <source>
        <strain evidence="8 9">DSM 15212</strain>
    </source>
</reference>
<dbReference type="GO" id="GO:0004038">
    <property type="term" value="F:allantoinase activity"/>
    <property type="evidence" value="ECO:0007669"/>
    <property type="project" value="TreeGrafter"/>
</dbReference>
<feature type="binding site" evidence="6">
    <location>
        <position position="94"/>
    </location>
    <ligand>
        <name>substrate</name>
    </ligand>
</feature>
<evidence type="ECO:0000256" key="3">
    <source>
        <dbReference type="ARBA" id="ARBA00022723"/>
    </source>
</evidence>
<dbReference type="InterPro" id="IPR011059">
    <property type="entry name" value="Metal-dep_hydrolase_composite"/>
</dbReference>
<keyword evidence="6" id="KW-0862">Zinc</keyword>
<feature type="binding site" evidence="6">
    <location>
        <begin position="62"/>
        <end position="64"/>
    </location>
    <ligand>
        <name>substrate</name>
    </ligand>
</feature>
<evidence type="ECO:0000256" key="6">
    <source>
        <dbReference type="HAMAP-Rule" id="MF_00220"/>
    </source>
</evidence>
<gene>
    <name evidence="6" type="primary">pyrC</name>
    <name evidence="8" type="ORF">SAMN02745912_03744</name>
</gene>
<feature type="binding site" evidence="6">
    <location>
        <begin position="323"/>
        <end position="324"/>
    </location>
    <ligand>
        <name>substrate</name>
    </ligand>
</feature>
<name>A0A1M6TNI1_PARC5</name>
<feature type="domain" description="Amidohydrolase-related" evidence="7">
    <location>
        <begin position="51"/>
        <end position="421"/>
    </location>
</feature>
<feature type="binding site" evidence="6">
    <location>
        <position position="309"/>
    </location>
    <ligand>
        <name>substrate</name>
    </ligand>
</feature>
<dbReference type="Gene3D" id="3.20.20.140">
    <property type="entry name" value="Metal-dependent hydrolases"/>
    <property type="match status" value="1"/>
</dbReference>
<dbReference type="PANTHER" id="PTHR43668">
    <property type="entry name" value="ALLANTOINASE"/>
    <property type="match status" value="1"/>
</dbReference>
<comment type="cofactor">
    <cofactor evidence="6">
        <name>Zn(2+)</name>
        <dbReference type="ChEBI" id="CHEBI:29105"/>
    </cofactor>
    <text evidence="6">Binds 2 Zn(2+) ions per subunit.</text>
</comment>
<dbReference type="STRING" id="1121301.SAMN02745912_03744"/>
<dbReference type="InterPro" id="IPR004722">
    <property type="entry name" value="DHOase"/>
</dbReference>
<feature type="active site" evidence="6">
    <location>
        <position position="305"/>
    </location>
</feature>
<evidence type="ECO:0000256" key="2">
    <source>
        <dbReference type="ARBA" id="ARBA00010286"/>
    </source>
</evidence>
<dbReference type="GO" id="GO:0005737">
    <property type="term" value="C:cytoplasm"/>
    <property type="evidence" value="ECO:0007669"/>
    <property type="project" value="TreeGrafter"/>
</dbReference>